<dbReference type="InterPro" id="IPR007197">
    <property type="entry name" value="rSAM"/>
</dbReference>
<dbReference type="NCBIfam" id="TIGR03278">
    <property type="entry name" value="methan_mark_10"/>
    <property type="match status" value="1"/>
</dbReference>
<dbReference type="GO" id="GO:0032259">
    <property type="term" value="P:methylation"/>
    <property type="evidence" value="ECO:0007669"/>
    <property type="project" value="UniProtKB-KW"/>
</dbReference>
<organism evidence="6 7">
    <name type="scientific">Methanococcoides cohabitans</name>
    <dbReference type="NCBI Taxonomy" id="3136559"/>
    <lineage>
        <taxon>Archaea</taxon>
        <taxon>Methanobacteriati</taxon>
        <taxon>Methanobacteriota</taxon>
        <taxon>Stenosarchaea group</taxon>
        <taxon>Methanomicrobia</taxon>
        <taxon>Methanosarcinales</taxon>
        <taxon>Methanosarcinaceae</taxon>
        <taxon>Methanococcoides</taxon>
    </lineage>
</organism>
<evidence type="ECO:0000256" key="4">
    <source>
        <dbReference type="ARBA" id="ARBA00023014"/>
    </source>
</evidence>
<evidence type="ECO:0000256" key="1">
    <source>
        <dbReference type="ARBA" id="ARBA00022691"/>
    </source>
</evidence>
<evidence type="ECO:0000259" key="5">
    <source>
        <dbReference type="PROSITE" id="PS51918"/>
    </source>
</evidence>
<proteinExistence type="predicted"/>
<dbReference type="SUPFAM" id="SSF102114">
    <property type="entry name" value="Radical SAM enzymes"/>
    <property type="match status" value="1"/>
</dbReference>
<keyword evidence="6" id="KW-0808">Transferase</keyword>
<gene>
    <name evidence="6" type="primary">mmp10</name>
    <name evidence="6" type="ORF">WOA13_04810</name>
</gene>
<name>A0ABU9KW32_9EURY</name>
<sequence length="411" mass="44827">MEIVADVGGNPGVDCRGFCKYCYFKKVKDVPAFGCKHCFPFSKGCDYCTRGVKELYSGFKPAQYVMGEVSQSLHFGSGDVDKFTISGGGDISCYPELKELVSFLSQFGKPIHLGYTSGKGFTSEDDALFFIENGVTEVSFTVFATDPQVRGEYMNDPEPEASLAVLRDFCAHCEVYGAIVVIPGVNDGDVLEKTLSDLEDMGAAGAILMRFANSREEGLILENAPIMEGIKSQTVEEFTRIVRDAAAAHSFRITGTPLEDPLIGSPFAIRLHDDLLTKLPEVTKEATVITSRVAESRLSEIFDKLGGSVNVIGLDKDIGCLITIEDFRDLDLSNVKETVLIPGRAFVHDPEVKGVLSSDGVERLVRRGPDTLTVDGEMSIGMSEEAVLELEMENFTELIQHINAIGMPLKK</sequence>
<keyword evidence="1" id="KW-0949">S-adenosyl-L-methionine</keyword>
<dbReference type="RefSeq" id="WP_342126813.1">
    <property type="nucleotide sequence ID" value="NZ_JBCAUS010000002.1"/>
</dbReference>
<dbReference type="Gene3D" id="3.20.20.70">
    <property type="entry name" value="Aldolase class I"/>
    <property type="match status" value="1"/>
</dbReference>
<evidence type="ECO:0000313" key="6">
    <source>
        <dbReference type="EMBL" id="MEL4305153.1"/>
    </source>
</evidence>
<keyword evidence="3" id="KW-0408">Iron</keyword>
<dbReference type="InterPro" id="IPR013785">
    <property type="entry name" value="Aldolase_TIM"/>
</dbReference>
<dbReference type="Proteomes" id="UP001396646">
    <property type="component" value="Unassembled WGS sequence"/>
</dbReference>
<accession>A0ABU9KW32</accession>
<dbReference type="Pfam" id="PF04055">
    <property type="entry name" value="Radical_SAM"/>
    <property type="match status" value="1"/>
</dbReference>
<keyword evidence="6" id="KW-0489">Methyltransferase</keyword>
<dbReference type="InterPro" id="IPR017672">
    <property type="entry name" value="MA_4551-like"/>
</dbReference>
<reference evidence="6 7" key="1">
    <citation type="submission" date="2024-04" db="EMBL/GenBank/DDBJ databases">
        <title>Methanococcoides sp. LMO-2.</title>
        <authorList>
            <person name="Liang L."/>
        </authorList>
    </citation>
    <scope>NUCLEOTIDE SEQUENCE [LARGE SCALE GENOMIC DNA]</scope>
    <source>
        <strain evidence="6 7">LMO-2</strain>
    </source>
</reference>
<evidence type="ECO:0000256" key="3">
    <source>
        <dbReference type="ARBA" id="ARBA00023004"/>
    </source>
</evidence>
<keyword evidence="4" id="KW-0411">Iron-sulfur</keyword>
<dbReference type="PROSITE" id="PS51918">
    <property type="entry name" value="RADICAL_SAM"/>
    <property type="match status" value="1"/>
</dbReference>
<feature type="domain" description="Radical SAM core" evidence="5">
    <location>
        <begin position="1"/>
        <end position="252"/>
    </location>
</feature>
<comment type="caution">
    <text evidence="6">The sequence shown here is derived from an EMBL/GenBank/DDBJ whole genome shotgun (WGS) entry which is preliminary data.</text>
</comment>
<keyword evidence="7" id="KW-1185">Reference proteome</keyword>
<evidence type="ECO:0000256" key="2">
    <source>
        <dbReference type="ARBA" id="ARBA00022723"/>
    </source>
</evidence>
<dbReference type="EMBL" id="JBCAUS010000002">
    <property type="protein sequence ID" value="MEL4305153.1"/>
    <property type="molecule type" value="Genomic_DNA"/>
</dbReference>
<dbReference type="InterPro" id="IPR058240">
    <property type="entry name" value="rSAM_sf"/>
</dbReference>
<keyword evidence="2" id="KW-0479">Metal-binding</keyword>
<dbReference type="EC" id="2.1.1.-" evidence="6"/>
<protein>
    <submittedName>
        <fullName evidence="6">Methyl coenzyme M reductase-arginine methyltransferase Mmp10</fullName>
        <ecNumber evidence="6">2.1.1.-</ecNumber>
    </submittedName>
</protein>
<dbReference type="GO" id="GO:0008168">
    <property type="term" value="F:methyltransferase activity"/>
    <property type="evidence" value="ECO:0007669"/>
    <property type="project" value="UniProtKB-KW"/>
</dbReference>
<evidence type="ECO:0000313" key="7">
    <source>
        <dbReference type="Proteomes" id="UP001396646"/>
    </source>
</evidence>